<protein>
    <submittedName>
        <fullName evidence="1">Uncharacterized protein</fullName>
    </submittedName>
</protein>
<dbReference type="EMBL" id="VSSQ01068448">
    <property type="protein sequence ID" value="MPN20639.1"/>
    <property type="molecule type" value="Genomic_DNA"/>
</dbReference>
<organism evidence="1">
    <name type="scientific">bioreactor metagenome</name>
    <dbReference type="NCBI Taxonomy" id="1076179"/>
    <lineage>
        <taxon>unclassified sequences</taxon>
        <taxon>metagenomes</taxon>
        <taxon>ecological metagenomes</taxon>
    </lineage>
</organism>
<evidence type="ECO:0000313" key="1">
    <source>
        <dbReference type="EMBL" id="MPN20639.1"/>
    </source>
</evidence>
<accession>A0A645G4B2</accession>
<reference evidence="1" key="1">
    <citation type="submission" date="2019-08" db="EMBL/GenBank/DDBJ databases">
        <authorList>
            <person name="Kucharzyk K."/>
            <person name="Murdoch R.W."/>
            <person name="Higgins S."/>
            <person name="Loffler F."/>
        </authorList>
    </citation>
    <scope>NUCLEOTIDE SEQUENCE</scope>
</reference>
<proteinExistence type="predicted"/>
<dbReference type="AlphaFoldDB" id="A0A645G4B2"/>
<sequence>MIFKDRLQDPLADLRLVGRIGCHERFLCRDAAHHGGDVVPVGTRAAEDRVEHTIFLREPFHAFERFKLRNALGQLVDRAGGLLPHLLRDVGIEFAGGRDPDGLQHPISLGIGGWQKIAQCNSSFFHQRFLIFIRFGRVKANSLSKESRGC</sequence>
<comment type="caution">
    <text evidence="1">The sequence shown here is derived from an EMBL/GenBank/DDBJ whole genome shotgun (WGS) entry which is preliminary data.</text>
</comment>
<gene>
    <name evidence="1" type="ORF">SDC9_168018</name>
</gene>
<name>A0A645G4B2_9ZZZZ</name>